<dbReference type="AlphaFoldDB" id="A0A285PDE9"/>
<feature type="transmembrane region" description="Helical" evidence="1">
    <location>
        <begin position="49"/>
        <end position="66"/>
    </location>
</feature>
<sequence>MLQILCNLVLPGVGTLMMKKPITGILQLLVMLVAFVLTVTVFLTFFGLLIWFIDVVWALVVGVLWYRDR</sequence>
<evidence type="ECO:0000256" key="1">
    <source>
        <dbReference type="SAM" id="Phobius"/>
    </source>
</evidence>
<keyword evidence="1" id="KW-0472">Membrane</keyword>
<protein>
    <submittedName>
        <fullName evidence="2">Uncharacterized protein</fullName>
    </submittedName>
</protein>
<evidence type="ECO:0000313" key="3">
    <source>
        <dbReference type="Proteomes" id="UP000219439"/>
    </source>
</evidence>
<reference evidence="2 3" key="1">
    <citation type="submission" date="2017-09" db="EMBL/GenBank/DDBJ databases">
        <authorList>
            <person name="Ehlers B."/>
            <person name="Leendertz F.H."/>
        </authorList>
    </citation>
    <scope>NUCLEOTIDE SEQUENCE [LARGE SCALE GENOMIC DNA]</scope>
    <source>
        <strain evidence="2 3">DSM 18289</strain>
    </source>
</reference>
<dbReference type="Proteomes" id="UP000219439">
    <property type="component" value="Unassembled WGS sequence"/>
</dbReference>
<gene>
    <name evidence="2" type="ORF">SAMN06265368_2556</name>
</gene>
<keyword evidence="3" id="KW-1185">Reference proteome</keyword>
<organism evidence="2 3">
    <name type="scientific">Cohaesibacter gelatinilyticus</name>
    <dbReference type="NCBI Taxonomy" id="372072"/>
    <lineage>
        <taxon>Bacteria</taxon>
        <taxon>Pseudomonadati</taxon>
        <taxon>Pseudomonadota</taxon>
        <taxon>Alphaproteobacteria</taxon>
        <taxon>Hyphomicrobiales</taxon>
        <taxon>Cohaesibacteraceae</taxon>
    </lineage>
</organism>
<accession>A0A285PDE9</accession>
<evidence type="ECO:0000313" key="2">
    <source>
        <dbReference type="EMBL" id="SNZ19468.1"/>
    </source>
</evidence>
<proteinExistence type="predicted"/>
<dbReference type="EMBL" id="OBEL01000002">
    <property type="protein sequence ID" value="SNZ19468.1"/>
    <property type="molecule type" value="Genomic_DNA"/>
</dbReference>
<feature type="transmembrane region" description="Helical" evidence="1">
    <location>
        <begin position="25"/>
        <end position="43"/>
    </location>
</feature>
<keyword evidence="1" id="KW-1133">Transmembrane helix</keyword>
<keyword evidence="1" id="KW-0812">Transmembrane</keyword>
<name>A0A285PDE9_9HYPH</name>